<dbReference type="Pfam" id="PF12146">
    <property type="entry name" value="Hydrolase_4"/>
    <property type="match status" value="1"/>
</dbReference>
<dbReference type="Proteomes" id="UP001302316">
    <property type="component" value="Unassembled WGS sequence"/>
</dbReference>
<keyword evidence="4" id="KW-1185">Reference proteome</keyword>
<comment type="caution">
    <text evidence="3">The sequence shown here is derived from an EMBL/GenBank/DDBJ whole genome shotgun (WGS) entry which is preliminary data.</text>
</comment>
<name>A0AAP6JG66_9GAMM</name>
<dbReference type="RefSeq" id="WP_346052672.1">
    <property type="nucleotide sequence ID" value="NZ_JAYGII010000033.1"/>
</dbReference>
<keyword evidence="1" id="KW-0812">Transmembrane</keyword>
<protein>
    <submittedName>
        <fullName evidence="3">Alpha/beta hydrolase</fullName>
    </submittedName>
</protein>
<feature type="domain" description="Serine aminopeptidase S33" evidence="2">
    <location>
        <begin position="70"/>
        <end position="181"/>
    </location>
</feature>
<keyword evidence="1" id="KW-0472">Membrane</keyword>
<feature type="transmembrane region" description="Helical" evidence="1">
    <location>
        <begin position="6"/>
        <end position="22"/>
    </location>
</feature>
<evidence type="ECO:0000313" key="4">
    <source>
        <dbReference type="Proteomes" id="UP001302316"/>
    </source>
</evidence>
<dbReference type="InterPro" id="IPR022742">
    <property type="entry name" value="Hydrolase_4"/>
</dbReference>
<dbReference type="AlphaFoldDB" id="A0AAP6JG66"/>
<dbReference type="Gene3D" id="3.40.50.1820">
    <property type="entry name" value="alpha/beta hydrolase"/>
    <property type="match status" value="1"/>
</dbReference>
<dbReference type="InterPro" id="IPR029058">
    <property type="entry name" value="AB_hydrolase_fold"/>
</dbReference>
<keyword evidence="1" id="KW-1133">Transmembrane helix</keyword>
<evidence type="ECO:0000259" key="2">
    <source>
        <dbReference type="Pfam" id="PF12146"/>
    </source>
</evidence>
<reference evidence="3 4" key="1">
    <citation type="submission" date="2023-12" db="EMBL/GenBank/DDBJ databases">
        <title>Whole-genome sequencing of halo(alkali)philic microorganisms from hypersaline lakes.</title>
        <authorList>
            <person name="Sorokin D.Y."/>
            <person name="Merkel A.Y."/>
            <person name="Messina E."/>
            <person name="Yakimov M."/>
        </authorList>
    </citation>
    <scope>NUCLEOTIDE SEQUENCE [LARGE SCALE GENOMIC DNA]</scope>
    <source>
        <strain evidence="3 4">AB-CW1</strain>
    </source>
</reference>
<evidence type="ECO:0000256" key="1">
    <source>
        <dbReference type="SAM" id="Phobius"/>
    </source>
</evidence>
<proteinExistence type="predicted"/>
<dbReference type="SUPFAM" id="SSF53474">
    <property type="entry name" value="alpha/beta-Hydrolases"/>
    <property type="match status" value="1"/>
</dbReference>
<keyword evidence="3" id="KW-0378">Hydrolase</keyword>
<sequence>MLRLLLMAIGVYLGILVLMWLFQDRLLYLPSMPGRELQASPADRGWEYEDLALIVEDGTRLHAWWVPAPEARGSLIFFHGNAGNISHRLHSIEIFRNLGLSVLILDYRGYGQSEGRPSEAGLYQDARAAWDHLLEERGVPAEEVVLFGRSLGSGVAAWLGQTVTPAGVILESSFRSVPDMAQTVYPFLPARWLARMDYPTEDYVQNLEAPVLVIHSEDDEIIPFQQGRAVYQAANEPKQFLTLRGGHNTGFLDSREVYVSGLDDFLSKVLGEGD</sequence>
<evidence type="ECO:0000313" key="3">
    <source>
        <dbReference type="EMBL" id="MEA5446440.1"/>
    </source>
</evidence>
<gene>
    <name evidence="3" type="ORF">VCB98_11475</name>
</gene>
<dbReference type="GO" id="GO:0016787">
    <property type="term" value="F:hydrolase activity"/>
    <property type="evidence" value="ECO:0007669"/>
    <property type="project" value="UniProtKB-KW"/>
</dbReference>
<dbReference type="EMBL" id="JAYGII010000033">
    <property type="protein sequence ID" value="MEA5446440.1"/>
    <property type="molecule type" value="Genomic_DNA"/>
</dbReference>
<dbReference type="PANTHER" id="PTHR12277:SF81">
    <property type="entry name" value="PROTEIN ABHD13"/>
    <property type="match status" value="1"/>
</dbReference>
<dbReference type="PANTHER" id="PTHR12277">
    <property type="entry name" value="ALPHA/BETA HYDROLASE DOMAIN-CONTAINING PROTEIN"/>
    <property type="match status" value="1"/>
</dbReference>
<organism evidence="3 4">
    <name type="scientific">Natronospira elongata</name>
    <dbReference type="NCBI Taxonomy" id="3110268"/>
    <lineage>
        <taxon>Bacteria</taxon>
        <taxon>Pseudomonadati</taxon>
        <taxon>Pseudomonadota</taxon>
        <taxon>Gammaproteobacteria</taxon>
        <taxon>Natronospirales</taxon>
        <taxon>Natronospiraceae</taxon>
        <taxon>Natronospira</taxon>
    </lineage>
</organism>
<accession>A0AAP6JG66</accession>